<dbReference type="EMBL" id="KQ982449">
    <property type="protein sequence ID" value="KYQ56278.1"/>
    <property type="molecule type" value="Genomic_DNA"/>
</dbReference>
<feature type="non-terminal residue" evidence="1">
    <location>
        <position position="1"/>
    </location>
</feature>
<accession>A0A151X7K2</accession>
<name>A0A151X7K2_9HYME</name>
<evidence type="ECO:0000313" key="2">
    <source>
        <dbReference type="Proteomes" id="UP000075809"/>
    </source>
</evidence>
<dbReference type="Proteomes" id="UP000075809">
    <property type="component" value="Unassembled WGS sequence"/>
</dbReference>
<gene>
    <name evidence="1" type="ORF">ALC60_04794</name>
</gene>
<protein>
    <submittedName>
        <fullName evidence="1">Uncharacterized protein</fullName>
    </submittedName>
</protein>
<organism evidence="1 2">
    <name type="scientific">Mycetomoellerius zeteki</name>
    <dbReference type="NCBI Taxonomy" id="64791"/>
    <lineage>
        <taxon>Eukaryota</taxon>
        <taxon>Metazoa</taxon>
        <taxon>Ecdysozoa</taxon>
        <taxon>Arthropoda</taxon>
        <taxon>Hexapoda</taxon>
        <taxon>Insecta</taxon>
        <taxon>Pterygota</taxon>
        <taxon>Neoptera</taxon>
        <taxon>Endopterygota</taxon>
        <taxon>Hymenoptera</taxon>
        <taxon>Apocrita</taxon>
        <taxon>Aculeata</taxon>
        <taxon>Formicoidea</taxon>
        <taxon>Formicidae</taxon>
        <taxon>Myrmicinae</taxon>
        <taxon>Mycetomoellerius</taxon>
    </lineage>
</organism>
<keyword evidence="2" id="KW-1185">Reference proteome</keyword>
<sequence>VELRDASRFFVMPENQRRGFFLDQIDVYKRKSNAFNHTKYLHSIKLFCKGVPYLHFLINGLRHKQQDQHLDQLGIPT</sequence>
<dbReference type="AlphaFoldDB" id="A0A151X7K2"/>
<proteinExistence type="predicted"/>
<evidence type="ECO:0000313" key="1">
    <source>
        <dbReference type="EMBL" id="KYQ56278.1"/>
    </source>
</evidence>
<reference evidence="1 2" key="1">
    <citation type="submission" date="2015-09" db="EMBL/GenBank/DDBJ databases">
        <title>Trachymyrmex zeteki WGS genome.</title>
        <authorList>
            <person name="Nygaard S."/>
            <person name="Hu H."/>
            <person name="Boomsma J."/>
            <person name="Zhang G."/>
        </authorList>
    </citation>
    <scope>NUCLEOTIDE SEQUENCE [LARGE SCALE GENOMIC DNA]</scope>
    <source>
        <strain evidence="1">Tzet28-1</strain>
        <tissue evidence="1">Whole body</tissue>
    </source>
</reference>